<feature type="transmembrane region" description="Helical" evidence="2">
    <location>
        <begin position="312"/>
        <end position="332"/>
    </location>
</feature>
<feature type="transmembrane region" description="Helical" evidence="2">
    <location>
        <begin position="1505"/>
        <end position="1522"/>
    </location>
</feature>
<dbReference type="EMBL" id="LN890656">
    <property type="protein sequence ID" value="CUS05634.1"/>
    <property type="molecule type" value="Genomic_DNA"/>
</dbReference>
<feature type="transmembrane region" description="Helical" evidence="2">
    <location>
        <begin position="1401"/>
        <end position="1422"/>
    </location>
</feature>
<sequence>MTAIDNDSPTTEPPPPGPTAPTGRSGLWFALLLLGVLALAGWLRFTGLNWDSGSHLHPDERFLTDLAGTLRSVDDPLDYFRTSISTLNPYNVGRSFYVYGNFPMTVTRYAAEWVAGLCEAATARAGVPPAWCGHRYDSYDGIQLVGRFLSALVDMVSVFLTFLIGRRLYGRWAGLLAALLLGLAVMPIQQAHFFTMDNWATAFTTLALYAAVRAAGLGDAAPRFQWRWFVLFGVALGLAVASRINMAPLALVIGVSAVIWMARERIGAQGRRGAGEQGGEEAQGSEDSGQWSVVSGQPPATRHSPPATRHSYLAVLGIALAALISLLTFRVAQPYAFMDAAMARQTALDETGQEPGTLEVAIKSIIGLNPQFLANMREIQGQQSPEALFPPAIQWTDRPAILFPLSNMILYGTGFVAGVVAWGAVVWALWRSLSGKQGSRGAGEQGSADSGQWSVVSGQPTAHYPLSTPEWMLHAIPLFWTLTYFLYMGTRWVKSVRYFLPLYPALFVLAGWAVVFLWRKAVIAQGRGGAGEQGSRGAGVQGSDTRATRHAPPATRYPLLVALLVALIIAPSLLWALMFTNIYRQPMTRIAASEWIFDNVPSGATLLYDTPDGTTAEMNLPLKGMLFEENGVPLFLDFTLPNDGVIRAVRFNYLSDPDFDGDGAIEDSETIRVRLNDGAATETVLALDGERRTVVVELPPLPLPGGQPARLTVEGGPGGPIRAGTSLLVNEHWDDLLPVSTGGRNAYGAYYTEVTGGQRPVTHPDSAEKREEVIAWLDEADYIMLSSQRAMWNLPRMALTYPLMIRYYEALFSGELGFELVAQFHGDTRLGPLQFSDTTAQLAWGDAPAIGWPPPGELAAEEAFSVYDHPPVWILRKTANYDPARTRALLESVDLSNVVVQNPLEATKARGGLLLSDYEAALQRAGGTFHEVFAVDGLLSTRPWLAAVVWMIALVLLGWAAFPLAFVALRGLPDRGYALARVLALLIIAYLPWLAASIKFMPFSRGTIALALVLLVAVSAAIFLRRRAEMVAFLRERASYILLIELVGVGLFLFMAFIRLGNPDVWDVIWGGEKPMDLSYFTAVMRSTVFPPYDPWFAGGTINYYYFGFVFVGALTKLLGIVPAVAYNLALPMLFSMTGLGVFSIAWNLVTAAPDLRGAGDAASGDAASPSPLRSTIRSRAAIAGFIAVALALLLGNLAQVSVIGQAWYQTGSASLEELPLIGGAARTLDGGLKMLGGQPSTLYPGDWFWIASRAINANEGEVQPITEFPYFTFLYGDLHAHMISMPLQLLALGWVVAVVLGSRGEQGGRGAGGQGREDSGQWAVVSGQPPVVRGPSSVVSGPPPATRYSLLATFLIGALVIGALRPTNTWDWPTYLLLGGLALAYAVIRREGLTWRAAGRAVILTVALFGVSSLLFLPFAANYGAAYSSVSLWPGSYTNPLNYFLVYGLFLFFVIPHLAREWRDWAAAWTEAGKRRLEPFGWLIVLGLAALVGLMALLLVRGQWVGPIALPLIVAAGLPALRPGLPAARRVVLALMSAALGLSLLVEVIVLDGDVGRMNTVFKFYLQAWLMLSVACGPAAVWAWPAVRRSRLRPAYTVVLGVLVFAALLYPLLATPAKWRVRMNRDAPHTLDGAAFLDYVEYGDTDYAGNSITIRPGDDRAAIDWLQRNVSGTPVILEAFGDNPYRSTAARVAMYTGLPTVIGWDWHQRQQRAVTPGTMVGNRIDDVNNFYNTLDVAQARAILAKYDVEYIFVGTLENAYYWPEGLAKLEGLVADGTLVEVFRDDAARILRVTGGG</sequence>
<feature type="transmembrane region" description="Helical" evidence="2">
    <location>
        <begin position="1349"/>
        <end position="1367"/>
    </location>
</feature>
<feature type="region of interest" description="Disordered" evidence="1">
    <location>
        <begin position="270"/>
        <end position="306"/>
    </location>
</feature>
<dbReference type="Proteomes" id="UP000215027">
    <property type="component" value="Chromosome II"/>
</dbReference>
<feature type="transmembrane region" description="Helical" evidence="2">
    <location>
        <begin position="500"/>
        <end position="518"/>
    </location>
</feature>
<dbReference type="OrthoDB" id="134460at2"/>
<dbReference type="PANTHER" id="PTHR10790:SF51">
    <property type="entry name" value="TETRATRICOPEPTIDE REPEAT PROTEIN"/>
    <property type="match status" value="1"/>
</dbReference>
<feature type="transmembrane region" description="Helical" evidence="2">
    <location>
        <begin position="1565"/>
        <end position="1584"/>
    </location>
</feature>
<dbReference type="Pfam" id="PF10060">
    <property type="entry name" value="DUF2298"/>
    <property type="match status" value="1"/>
</dbReference>
<feature type="transmembrane region" description="Helical" evidence="2">
    <location>
        <begin position="408"/>
        <end position="430"/>
    </location>
</feature>
<feature type="transmembrane region" description="Helical" evidence="2">
    <location>
        <begin position="1038"/>
        <end position="1058"/>
    </location>
</feature>
<feature type="transmembrane region" description="Helical" evidence="2">
    <location>
        <begin position="26"/>
        <end position="45"/>
    </location>
</feature>
<evidence type="ECO:0000313" key="4">
    <source>
        <dbReference type="EMBL" id="CUS05634.1"/>
    </source>
</evidence>
<feature type="domain" description="Glycosyltransferase RgtA/B/C/D-like" evidence="3">
    <location>
        <begin position="145"/>
        <end position="261"/>
    </location>
</feature>
<dbReference type="InterPro" id="IPR038731">
    <property type="entry name" value="RgtA/B/C-like"/>
</dbReference>
<evidence type="ECO:0000259" key="3">
    <source>
        <dbReference type="Pfam" id="PF13231"/>
    </source>
</evidence>
<feature type="transmembrane region" description="Helical" evidence="2">
    <location>
        <begin position="471"/>
        <end position="488"/>
    </location>
</feature>
<feature type="transmembrane region" description="Helical" evidence="2">
    <location>
        <begin position="1481"/>
        <end position="1499"/>
    </location>
</feature>
<feature type="transmembrane region" description="Helical" evidence="2">
    <location>
        <begin position="1373"/>
        <end position="1389"/>
    </location>
</feature>
<feature type="transmembrane region" description="Helical" evidence="2">
    <location>
        <begin position="1442"/>
        <end position="1460"/>
    </location>
</feature>
<feature type="transmembrane region" description="Helical" evidence="2">
    <location>
        <begin position="229"/>
        <end position="262"/>
    </location>
</feature>
<reference evidence="4" key="1">
    <citation type="submission" date="2016-01" db="EMBL/GenBank/DDBJ databases">
        <authorList>
            <person name="Mcilroy J.S."/>
            <person name="Karst M S."/>
            <person name="Albertsen M."/>
        </authorList>
    </citation>
    <scope>NUCLEOTIDE SEQUENCE</scope>
    <source>
        <strain evidence="4">Cfx-K</strain>
    </source>
</reference>
<proteinExistence type="predicted"/>
<feature type="transmembrane region" description="Helical" evidence="2">
    <location>
        <begin position="1181"/>
        <end position="1209"/>
    </location>
</feature>
<feature type="compositionally biased region" description="Gly residues" evidence="1">
    <location>
        <begin position="528"/>
        <end position="540"/>
    </location>
</feature>
<gene>
    <name evidence="4" type="ORF">CFX0092_B0100</name>
</gene>
<feature type="transmembrane region" description="Helical" evidence="2">
    <location>
        <begin position="978"/>
        <end position="996"/>
    </location>
</feature>
<protein>
    <submittedName>
        <fullName evidence="4">Tetratricopeptide repeat domain protein</fullName>
    </submittedName>
</protein>
<evidence type="ECO:0000313" key="5">
    <source>
        <dbReference type="Proteomes" id="UP000215027"/>
    </source>
</evidence>
<feature type="transmembrane region" description="Helical" evidence="2">
    <location>
        <begin position="1279"/>
        <end position="1301"/>
    </location>
</feature>
<feature type="compositionally biased region" description="Polar residues" evidence="1">
    <location>
        <begin position="285"/>
        <end position="295"/>
    </location>
</feature>
<keyword evidence="2" id="KW-0812">Transmembrane</keyword>
<keyword evidence="2" id="KW-1133">Transmembrane helix</keyword>
<dbReference type="PANTHER" id="PTHR10790">
    <property type="entry name" value="TPR-DOMAIN CONTAINING PROTEIN"/>
    <property type="match status" value="1"/>
</dbReference>
<dbReference type="InterPro" id="IPR018746">
    <property type="entry name" value="DUF2298"/>
</dbReference>
<dbReference type="NCBIfam" id="TIGR03662">
    <property type="entry name" value="Chlor_Arch_YYY"/>
    <property type="match status" value="1"/>
</dbReference>
<feature type="region of interest" description="Disordered" evidence="1">
    <location>
        <begin position="1"/>
        <end position="20"/>
    </location>
</feature>
<feature type="transmembrane region" description="Helical" evidence="2">
    <location>
        <begin position="144"/>
        <end position="164"/>
    </location>
</feature>
<feature type="transmembrane region" description="Helical" evidence="2">
    <location>
        <begin position="170"/>
        <end position="188"/>
    </location>
</feature>
<feature type="transmembrane region" description="Helical" evidence="2">
    <location>
        <begin position="200"/>
        <end position="217"/>
    </location>
</feature>
<dbReference type="Pfam" id="PF13231">
    <property type="entry name" value="PMT_2"/>
    <property type="match status" value="1"/>
</dbReference>
<feature type="transmembrane region" description="Helical" evidence="2">
    <location>
        <begin position="944"/>
        <end position="966"/>
    </location>
</feature>
<feature type="transmembrane region" description="Helical" evidence="2">
    <location>
        <begin position="559"/>
        <end position="579"/>
    </location>
</feature>
<feature type="transmembrane region" description="Helical" evidence="2">
    <location>
        <begin position="1534"/>
        <end position="1553"/>
    </location>
</feature>
<dbReference type="RefSeq" id="WP_095045022.1">
    <property type="nucleotide sequence ID" value="NZ_LN890656.1"/>
</dbReference>
<feature type="region of interest" description="Disordered" evidence="1">
    <location>
        <begin position="528"/>
        <end position="549"/>
    </location>
</feature>
<feature type="transmembrane region" description="Helical" evidence="2">
    <location>
        <begin position="1104"/>
        <end position="1127"/>
    </location>
</feature>
<name>A0A160T6J3_9CHLR</name>
<feature type="transmembrane region" description="Helical" evidence="2">
    <location>
        <begin position="1008"/>
        <end position="1026"/>
    </location>
</feature>
<organism evidence="4 5">
    <name type="scientific">Candidatus Promineifilum breve</name>
    <dbReference type="NCBI Taxonomy" id="1806508"/>
    <lineage>
        <taxon>Bacteria</taxon>
        <taxon>Bacillati</taxon>
        <taxon>Chloroflexota</taxon>
        <taxon>Ardenticatenia</taxon>
        <taxon>Candidatus Promineifilales</taxon>
        <taxon>Candidatus Promineifilaceae</taxon>
        <taxon>Candidatus Promineifilum</taxon>
    </lineage>
</organism>
<evidence type="ECO:0000256" key="2">
    <source>
        <dbReference type="SAM" id="Phobius"/>
    </source>
</evidence>
<keyword evidence="2" id="KW-0472">Membrane</keyword>
<feature type="transmembrane region" description="Helical" evidence="2">
    <location>
        <begin position="1596"/>
        <end position="1614"/>
    </location>
</feature>
<dbReference type="KEGG" id="pbf:CFX0092_B0100"/>
<accession>A0A160T6J3</accession>
<evidence type="ECO:0000256" key="1">
    <source>
        <dbReference type="SAM" id="MobiDB-lite"/>
    </source>
</evidence>
<keyword evidence="5" id="KW-1185">Reference proteome</keyword>